<dbReference type="RefSeq" id="WP_014652706.1">
    <property type="nucleotide sequence ID" value="NC_017672.3"/>
</dbReference>
<gene>
    <name evidence="1" type="ORF">B2K_32690</name>
</gene>
<proteinExistence type="predicted"/>
<evidence type="ECO:0000313" key="2">
    <source>
        <dbReference type="Proteomes" id="UP000007392"/>
    </source>
</evidence>
<organism evidence="1 2">
    <name type="scientific">Paenibacillus mucilaginosus K02</name>
    <dbReference type="NCBI Taxonomy" id="997761"/>
    <lineage>
        <taxon>Bacteria</taxon>
        <taxon>Bacillati</taxon>
        <taxon>Bacillota</taxon>
        <taxon>Bacilli</taxon>
        <taxon>Bacillales</taxon>
        <taxon>Paenibacillaceae</taxon>
        <taxon>Paenibacillus</taxon>
    </lineage>
</organism>
<evidence type="ECO:0000313" key="1">
    <source>
        <dbReference type="EMBL" id="AFH65409.1"/>
    </source>
</evidence>
<dbReference type="HOGENOM" id="CLU_1968367_0_0_9"/>
<sequence length="127" mass="14862">MNIEHLIKKVSKYVTFGQPVSSGSVVSQRLSDPRIPILAYYLINKQQNQEEQHYHEIWLKKDGNFAITESWYRESNVTRKLLKDHLSFEALQNDISSEDAEAIVIRLTEVIKKSEMDDWRPLSSRRG</sequence>
<dbReference type="PATRIC" id="fig|997761.3.peg.6565"/>
<dbReference type="EMBL" id="CP003422">
    <property type="protein sequence ID" value="AFH65409.1"/>
    <property type="molecule type" value="Genomic_DNA"/>
</dbReference>
<reference evidence="1 2" key="1">
    <citation type="submission" date="2013-06" db="EMBL/GenBank/DDBJ databases">
        <title>Complete genome sequence of Paenibacillus mucilaginosus K02.</title>
        <authorList>
            <person name="Xiao B."/>
            <person name="Sun L."/>
            <person name="Xiao L."/>
            <person name="Lian B."/>
        </authorList>
    </citation>
    <scope>NUCLEOTIDE SEQUENCE [LARGE SCALE GENOMIC DNA]</scope>
    <source>
        <strain evidence="1 2">K02</strain>
    </source>
</reference>
<protein>
    <submittedName>
        <fullName evidence="1">Uncharacterized protein</fullName>
    </submittedName>
</protein>
<dbReference type="Proteomes" id="UP000007392">
    <property type="component" value="Chromosome"/>
</dbReference>
<dbReference type="AlphaFoldDB" id="I0BSR2"/>
<accession>I0BSR2</accession>
<dbReference type="OrthoDB" id="2608320at2"/>
<dbReference type="KEGG" id="pmw:B2K_32690"/>
<name>I0BSR2_9BACL</name>